<dbReference type="AlphaFoldDB" id="A0A1B0BPI5"/>
<keyword evidence="3" id="KW-1133">Transmembrane helix</keyword>
<protein>
    <recommendedName>
        <fullName evidence="6">SCP domain-containing protein</fullName>
    </recommendedName>
</protein>
<dbReference type="VEuPathDB" id="VectorBase:GPPI036476"/>
<accession>A0A1B0BPI5</accession>
<name>A0A1B0BPI5_9MUSC</name>
<evidence type="ECO:0000313" key="5">
    <source>
        <dbReference type="Proteomes" id="UP000092460"/>
    </source>
</evidence>
<dbReference type="EMBL" id="JXJN01017967">
    <property type="status" value="NOT_ANNOTATED_CDS"/>
    <property type="molecule type" value="Genomic_DNA"/>
</dbReference>
<dbReference type="InterPro" id="IPR035940">
    <property type="entry name" value="CAP_sf"/>
</dbReference>
<dbReference type="EnsemblMetazoa" id="GPPI036476-RA">
    <property type="protein sequence ID" value="GPPI036476-PA"/>
    <property type="gene ID" value="GPPI036476"/>
</dbReference>
<evidence type="ECO:0000256" key="3">
    <source>
        <dbReference type="SAM" id="Phobius"/>
    </source>
</evidence>
<feature type="transmembrane region" description="Helical" evidence="3">
    <location>
        <begin position="27"/>
        <end position="48"/>
    </location>
</feature>
<dbReference type="Gene3D" id="3.40.33.10">
    <property type="entry name" value="CAP"/>
    <property type="match status" value="1"/>
</dbReference>
<keyword evidence="5" id="KW-1185">Reference proteome</keyword>
<dbReference type="STRING" id="67801.A0A1B0BPI5"/>
<dbReference type="Proteomes" id="UP000092460">
    <property type="component" value="Unassembled WGS sequence"/>
</dbReference>
<keyword evidence="2" id="KW-0964">Secreted</keyword>
<reference evidence="4" key="2">
    <citation type="submission" date="2020-05" db="UniProtKB">
        <authorList>
            <consortium name="EnsemblMetazoa"/>
        </authorList>
    </citation>
    <scope>IDENTIFICATION</scope>
    <source>
        <strain evidence="4">IAEA</strain>
    </source>
</reference>
<sequence>MQFPILLSRATVENSQKYFEKTHKNTYNFVLSFVEVIIVVASYTMLTLATMKNVILIAIFLLSVNVMVDAYEYCKDETLKKICRPGKMHLECGAPELSTDYECQRMAPLLPITKKVKRFLLDLHNGWRDKVASGNEIGGKEGKTFQIATRMRELIWDNELNFLASNQGFKGKQDIASVFDVMLEILMPAYETKSSVPDPTSMAANCTSQLFGSRAQKFIRLIQERLSRMGCAYGFGYNCTHSPGRYYRYCNYFVCNYDFDNKPFEIIYQPGTEAASDCAHWGAQPSKQWPHLCTNTGEIFKYVSISPDHPFGLG</sequence>
<comment type="subcellular location">
    <subcellularLocation>
        <location evidence="1">Secreted</location>
    </subcellularLocation>
</comment>
<evidence type="ECO:0000256" key="2">
    <source>
        <dbReference type="ARBA" id="ARBA00022525"/>
    </source>
</evidence>
<keyword evidence="3" id="KW-0472">Membrane</keyword>
<evidence type="ECO:0008006" key="6">
    <source>
        <dbReference type="Google" id="ProtNLM"/>
    </source>
</evidence>
<organism evidence="4 5">
    <name type="scientific">Glossina palpalis gambiensis</name>
    <dbReference type="NCBI Taxonomy" id="67801"/>
    <lineage>
        <taxon>Eukaryota</taxon>
        <taxon>Metazoa</taxon>
        <taxon>Ecdysozoa</taxon>
        <taxon>Arthropoda</taxon>
        <taxon>Hexapoda</taxon>
        <taxon>Insecta</taxon>
        <taxon>Pterygota</taxon>
        <taxon>Neoptera</taxon>
        <taxon>Endopterygota</taxon>
        <taxon>Diptera</taxon>
        <taxon>Brachycera</taxon>
        <taxon>Muscomorpha</taxon>
        <taxon>Hippoboscoidea</taxon>
        <taxon>Glossinidae</taxon>
        <taxon>Glossina</taxon>
    </lineage>
</organism>
<evidence type="ECO:0000256" key="1">
    <source>
        <dbReference type="ARBA" id="ARBA00004613"/>
    </source>
</evidence>
<dbReference type="CDD" id="cd05380">
    <property type="entry name" value="CAP_euk"/>
    <property type="match status" value="1"/>
</dbReference>
<proteinExistence type="predicted"/>
<keyword evidence="3" id="KW-0812">Transmembrane</keyword>
<evidence type="ECO:0000313" key="4">
    <source>
        <dbReference type="EnsemblMetazoa" id="GPPI036476-PA"/>
    </source>
</evidence>
<reference evidence="5" key="1">
    <citation type="submission" date="2015-01" db="EMBL/GenBank/DDBJ databases">
        <authorList>
            <person name="Aksoy S."/>
            <person name="Warren W."/>
            <person name="Wilson R.K."/>
        </authorList>
    </citation>
    <scope>NUCLEOTIDE SEQUENCE [LARGE SCALE GENOMIC DNA]</scope>
    <source>
        <strain evidence="5">IAEA</strain>
    </source>
</reference>
<dbReference type="SUPFAM" id="SSF55797">
    <property type="entry name" value="PR-1-like"/>
    <property type="match status" value="1"/>
</dbReference>